<evidence type="ECO:0000313" key="8">
    <source>
        <dbReference type="Proteomes" id="UP001153076"/>
    </source>
</evidence>
<dbReference type="EMBL" id="JAKOGI010000053">
    <property type="protein sequence ID" value="KAJ8446517.1"/>
    <property type="molecule type" value="Genomic_DNA"/>
</dbReference>
<dbReference type="Proteomes" id="UP001153076">
    <property type="component" value="Unassembled WGS sequence"/>
</dbReference>
<evidence type="ECO:0000256" key="3">
    <source>
        <dbReference type="ARBA" id="ARBA00023242"/>
    </source>
</evidence>
<dbReference type="PANTHER" id="PTHR31413">
    <property type="entry name" value="AFP HOMOLOG 2"/>
    <property type="match status" value="1"/>
</dbReference>
<gene>
    <name evidence="7" type="ORF">Cgig2_027479</name>
</gene>
<evidence type="ECO:0000256" key="2">
    <source>
        <dbReference type="ARBA" id="ARBA00006081"/>
    </source>
</evidence>
<feature type="compositionally biased region" description="Basic and acidic residues" evidence="5">
    <location>
        <begin position="92"/>
        <end position="122"/>
    </location>
</feature>
<keyword evidence="8" id="KW-1185">Reference proteome</keyword>
<reference evidence="7" key="1">
    <citation type="submission" date="2022-04" db="EMBL/GenBank/DDBJ databases">
        <title>Carnegiea gigantea Genome sequencing and assembly v2.</title>
        <authorList>
            <person name="Copetti D."/>
            <person name="Sanderson M.J."/>
            <person name="Burquez A."/>
            <person name="Wojciechowski M.F."/>
        </authorList>
    </citation>
    <scope>NUCLEOTIDE SEQUENCE</scope>
    <source>
        <strain evidence="7">SGP5-SGP5p</strain>
        <tissue evidence="7">Aerial part</tissue>
    </source>
</reference>
<dbReference type="InterPro" id="IPR031307">
    <property type="entry name" value="Ninja_fam"/>
</dbReference>
<feature type="compositionally biased region" description="Low complexity" evidence="5">
    <location>
        <begin position="415"/>
        <end position="437"/>
    </location>
</feature>
<feature type="compositionally biased region" description="Polar residues" evidence="5">
    <location>
        <begin position="124"/>
        <end position="136"/>
    </location>
</feature>
<comment type="similarity">
    <text evidence="2 4">Belongs to the Ninja family.</text>
</comment>
<evidence type="ECO:0000313" key="7">
    <source>
        <dbReference type="EMBL" id="KAJ8446517.1"/>
    </source>
</evidence>
<dbReference type="InterPro" id="IPR032308">
    <property type="entry name" value="TDBD"/>
</dbReference>
<dbReference type="GO" id="GO:0045892">
    <property type="term" value="P:negative regulation of DNA-templated transcription"/>
    <property type="evidence" value="ECO:0007669"/>
    <property type="project" value="TreeGrafter"/>
</dbReference>
<feature type="compositionally biased region" description="Basic and acidic residues" evidence="5">
    <location>
        <begin position="22"/>
        <end position="40"/>
    </location>
</feature>
<protein>
    <recommendedName>
        <fullName evidence="4">Ninja-family protein</fullName>
    </recommendedName>
    <alternativeName>
        <fullName evidence="4">ABI-binding protein</fullName>
    </alternativeName>
</protein>
<feature type="region of interest" description="Disordered" evidence="5">
    <location>
        <begin position="410"/>
        <end position="437"/>
    </location>
</feature>
<dbReference type="PANTHER" id="PTHR31413:SF12">
    <property type="entry name" value="AFP HOMOLOG 2"/>
    <property type="match status" value="1"/>
</dbReference>
<keyword evidence="3 4" id="KW-0539">Nucleus</keyword>
<feature type="compositionally biased region" description="Acidic residues" evidence="5">
    <location>
        <begin position="137"/>
        <end position="146"/>
    </location>
</feature>
<dbReference type="OrthoDB" id="1936656at2759"/>
<comment type="subcellular location">
    <subcellularLocation>
        <location evidence="1 4">Nucleus</location>
    </subcellularLocation>
</comment>
<evidence type="ECO:0000256" key="5">
    <source>
        <dbReference type="SAM" id="MobiDB-lite"/>
    </source>
</evidence>
<comment type="caution">
    <text evidence="7">The sequence shown here is derived from an EMBL/GenBank/DDBJ whole genome shotgun (WGS) entry which is preliminary data.</text>
</comment>
<evidence type="ECO:0000256" key="1">
    <source>
        <dbReference type="ARBA" id="ARBA00004123"/>
    </source>
</evidence>
<feature type="compositionally biased region" description="Polar residues" evidence="5">
    <location>
        <begin position="70"/>
        <end position="88"/>
    </location>
</feature>
<name>A0A9Q1QLB2_9CARY</name>
<accession>A0A9Q1QLB2</accession>
<dbReference type="GO" id="GO:0009867">
    <property type="term" value="P:jasmonic acid mediated signaling pathway"/>
    <property type="evidence" value="ECO:0007669"/>
    <property type="project" value="TreeGrafter"/>
</dbReference>
<dbReference type="AlphaFoldDB" id="A0A9Q1QLB2"/>
<dbReference type="Pfam" id="PF16135">
    <property type="entry name" value="TDBD"/>
    <property type="match status" value="1"/>
</dbReference>
<organism evidence="7 8">
    <name type="scientific">Carnegiea gigantea</name>
    <dbReference type="NCBI Taxonomy" id="171969"/>
    <lineage>
        <taxon>Eukaryota</taxon>
        <taxon>Viridiplantae</taxon>
        <taxon>Streptophyta</taxon>
        <taxon>Embryophyta</taxon>
        <taxon>Tracheophyta</taxon>
        <taxon>Spermatophyta</taxon>
        <taxon>Magnoliopsida</taxon>
        <taxon>eudicotyledons</taxon>
        <taxon>Gunneridae</taxon>
        <taxon>Pentapetalae</taxon>
        <taxon>Caryophyllales</taxon>
        <taxon>Cactineae</taxon>
        <taxon>Cactaceae</taxon>
        <taxon>Cactoideae</taxon>
        <taxon>Echinocereeae</taxon>
        <taxon>Carnegiea</taxon>
    </lineage>
</organism>
<feature type="region of interest" description="Disordered" evidence="5">
    <location>
        <begin position="1"/>
        <end position="40"/>
    </location>
</feature>
<feature type="region of interest" description="Disordered" evidence="5">
    <location>
        <begin position="70"/>
        <end position="173"/>
    </location>
</feature>
<feature type="compositionally biased region" description="Polar residues" evidence="5">
    <location>
        <begin position="288"/>
        <end position="298"/>
    </location>
</feature>
<sequence>MDDDKGLDLSLGLPCGGSSTNSKDRSGNSADARTDTDERTSKIVNDFKNFLNAGIPQTYQSIDPVKPQENFFNNFSQTGSGGNASSSGPVLGDKRKSIFNEMNNQKKQETEARSPDLQDKGKTSYISITTDEGSTADNEDVAESEAEGSSSRTVSHCEDGLRTHGGNSGSSKVPKEIHAKANVGTPPFPVQTLNALSSPYSITIKESSAVGLSSTSSYPRVSMMQSIPCTSGERPALHITTPGNVPMTLGYSSVRVPMIDKDSPWRMVAHPHSLHSPYAGRAIPTSVPPQVTIPSSSGAPRPDLRPSEQVKGQTKLLAGEEGSSRTQDEVQREENSFPSEYPVIRPGIAADVKFGGSGSFPNLPWVSTTGPGPNGRTISGVTYKYNATEVKIVCACHGTHMSPDEFIRHAAEQQPNTAATPNLAPLPNGNPAASTKS</sequence>
<comment type="function">
    <text evidence="4">Acts as a negative regulator of abscisic acid (ABA) response.</text>
</comment>
<feature type="region of interest" description="Disordered" evidence="5">
    <location>
        <begin position="280"/>
        <end position="337"/>
    </location>
</feature>
<evidence type="ECO:0000259" key="6">
    <source>
        <dbReference type="Pfam" id="PF16135"/>
    </source>
</evidence>
<dbReference type="GO" id="GO:0005634">
    <property type="term" value="C:nucleus"/>
    <property type="evidence" value="ECO:0007669"/>
    <property type="project" value="UniProtKB-SubCell"/>
</dbReference>
<evidence type="ECO:0000256" key="4">
    <source>
        <dbReference type="RuleBase" id="RU369029"/>
    </source>
</evidence>
<proteinExistence type="inferred from homology"/>
<feature type="domain" description="Tify" evidence="6">
    <location>
        <begin position="388"/>
        <end position="421"/>
    </location>
</feature>
<feature type="compositionally biased region" description="Basic and acidic residues" evidence="5">
    <location>
        <begin position="322"/>
        <end position="335"/>
    </location>
</feature>